<feature type="region of interest" description="Disordered" evidence="1">
    <location>
        <begin position="598"/>
        <end position="617"/>
    </location>
</feature>
<evidence type="ECO:0000256" key="1">
    <source>
        <dbReference type="SAM" id="MobiDB-lite"/>
    </source>
</evidence>
<dbReference type="Proteomes" id="UP000269721">
    <property type="component" value="Unassembled WGS sequence"/>
</dbReference>
<feature type="region of interest" description="Disordered" evidence="1">
    <location>
        <begin position="269"/>
        <end position="292"/>
    </location>
</feature>
<evidence type="ECO:0008006" key="4">
    <source>
        <dbReference type="Google" id="ProtNLM"/>
    </source>
</evidence>
<name>A0A4P9WBQ6_9FUNG</name>
<dbReference type="InterPro" id="IPR051266">
    <property type="entry name" value="CLCR"/>
</dbReference>
<dbReference type="PANTHER" id="PTHR10579:SF43">
    <property type="entry name" value="ZINC FINGER (C3HC4-TYPE RING FINGER) FAMILY PROTEIN"/>
    <property type="match status" value="1"/>
</dbReference>
<feature type="region of interest" description="Disordered" evidence="1">
    <location>
        <begin position="126"/>
        <end position="247"/>
    </location>
</feature>
<dbReference type="AlphaFoldDB" id="A0A4P9WBQ6"/>
<evidence type="ECO:0000313" key="3">
    <source>
        <dbReference type="Proteomes" id="UP000269721"/>
    </source>
</evidence>
<feature type="compositionally biased region" description="Pro residues" evidence="1">
    <location>
        <begin position="281"/>
        <end position="292"/>
    </location>
</feature>
<dbReference type="InterPro" id="IPR036465">
    <property type="entry name" value="vWFA_dom_sf"/>
</dbReference>
<dbReference type="SUPFAM" id="SSF53300">
    <property type="entry name" value="vWA-like"/>
    <property type="match status" value="1"/>
</dbReference>
<dbReference type="Gene3D" id="3.40.50.410">
    <property type="entry name" value="von Willebrand factor, type A domain"/>
    <property type="match status" value="1"/>
</dbReference>
<organism evidence="2 3">
    <name type="scientific">Blyttiomyces helicus</name>
    <dbReference type="NCBI Taxonomy" id="388810"/>
    <lineage>
        <taxon>Eukaryota</taxon>
        <taxon>Fungi</taxon>
        <taxon>Fungi incertae sedis</taxon>
        <taxon>Chytridiomycota</taxon>
        <taxon>Chytridiomycota incertae sedis</taxon>
        <taxon>Chytridiomycetes</taxon>
        <taxon>Chytridiomycetes incertae sedis</taxon>
        <taxon>Blyttiomyces</taxon>
    </lineage>
</organism>
<dbReference type="OrthoDB" id="10687511at2759"/>
<dbReference type="PANTHER" id="PTHR10579">
    <property type="entry name" value="CALCIUM-ACTIVATED CHLORIDE CHANNEL REGULATOR"/>
    <property type="match status" value="1"/>
</dbReference>
<feature type="compositionally biased region" description="Polar residues" evidence="1">
    <location>
        <begin position="598"/>
        <end position="611"/>
    </location>
</feature>
<feature type="compositionally biased region" description="Polar residues" evidence="1">
    <location>
        <begin position="126"/>
        <end position="150"/>
    </location>
</feature>
<sequence>VSVTDLKSRCGSRVFSSNAATPKSKGETLEANTPRILRHGEVVVFGVDFPEQITDAHGRTTVYEHKRVPILVEYLRKAQPETSVSPKSSTPSPALNARAIVVERSSVAIAALKSIPIDVEPIIVDSGSSSPENPAEKTGSQTFKSTTGSSKRARSESEANSGLIQVVERGSTTPSLNPPASKRPTANVVQVIERSPTNPSPTASNKRARIDQGLSPQPSIEVDSGRTMQAAGPSAGVHQGPSDQAAALSTADELGPFAHLPAELVGTAPASTHSKWHRIDPPAPPMDPARIPPPSLQCVVDYPAVAPTEGRRTNMCLRVTCPTGGSAPASLPLDVVLALDVHGSDNVKLGAVREAAVATVKALRPSDRVSVVLFGRRVQVLVGLVRVGSETERLELIGLVAGISLDGQGVGPVDPDGLLKYFKIVESHRGISIAAFVGILVARKVGERRVLSDWNNSFPIHTFAVPSKPDALNLSSLSRATQGTFTSFPQDAYTTNSGSLSTSIENLLAGSRSELYRSITVSLRPINGATLTAVRSSYPTQRVSTGEWVIVLGPLWAAESRSILCTVEIPKGSETPQPMNEAPITYLEAKLTCTFPSSAPSRVRSTQTGTIHRSEPSLRDPFMSIETAYQTLRLATLAQTDAEKPSLPVPHFTHDSRDVEPHYRSRIDAIVAIFGGDARGDEALRCCAISALGLERSLVGAPWEVYRFKG</sequence>
<dbReference type="EMBL" id="KZ997184">
    <property type="protein sequence ID" value="RKO87746.1"/>
    <property type="molecule type" value="Genomic_DNA"/>
</dbReference>
<protein>
    <recommendedName>
        <fullName evidence="4">VWFA domain-containing protein</fullName>
    </recommendedName>
</protein>
<gene>
    <name evidence="2" type="ORF">BDK51DRAFT_26923</name>
</gene>
<accession>A0A4P9WBQ6</accession>
<feature type="non-terminal residue" evidence="2">
    <location>
        <position position="1"/>
    </location>
</feature>
<proteinExistence type="predicted"/>
<keyword evidence="3" id="KW-1185">Reference proteome</keyword>
<feature type="compositionally biased region" description="Polar residues" evidence="1">
    <location>
        <begin position="195"/>
        <end position="205"/>
    </location>
</feature>
<evidence type="ECO:0000313" key="2">
    <source>
        <dbReference type="EMBL" id="RKO87746.1"/>
    </source>
</evidence>
<reference evidence="3" key="1">
    <citation type="journal article" date="2018" name="Nat. Microbiol.">
        <title>Leveraging single-cell genomics to expand the fungal tree of life.</title>
        <authorList>
            <person name="Ahrendt S.R."/>
            <person name="Quandt C.A."/>
            <person name="Ciobanu D."/>
            <person name="Clum A."/>
            <person name="Salamov A."/>
            <person name="Andreopoulos B."/>
            <person name="Cheng J.F."/>
            <person name="Woyke T."/>
            <person name="Pelin A."/>
            <person name="Henrissat B."/>
            <person name="Reynolds N.K."/>
            <person name="Benny G.L."/>
            <person name="Smith M.E."/>
            <person name="James T.Y."/>
            <person name="Grigoriev I.V."/>
        </authorList>
    </citation>
    <scope>NUCLEOTIDE SEQUENCE [LARGE SCALE GENOMIC DNA]</scope>
</reference>